<dbReference type="Gene3D" id="1.20.1740.10">
    <property type="entry name" value="Amino acid/polyamine transporter I"/>
    <property type="match status" value="2"/>
</dbReference>
<dbReference type="Pfam" id="PF13520">
    <property type="entry name" value="AA_permease_2"/>
    <property type="match status" value="1"/>
</dbReference>
<dbReference type="EMBL" id="BQKY01000001">
    <property type="protein sequence ID" value="GJN87282.1"/>
    <property type="molecule type" value="Genomic_DNA"/>
</dbReference>
<dbReference type="Proteomes" id="UP001342314">
    <property type="component" value="Unassembled WGS sequence"/>
</dbReference>
<evidence type="ECO:0000256" key="2">
    <source>
        <dbReference type="ARBA" id="ARBA00022692"/>
    </source>
</evidence>
<protein>
    <recommendedName>
        <fullName evidence="9">Amino acid transporter</fullName>
    </recommendedName>
</protein>
<evidence type="ECO:0000256" key="3">
    <source>
        <dbReference type="ARBA" id="ARBA00022989"/>
    </source>
</evidence>
<dbReference type="PANTHER" id="PTHR11785">
    <property type="entry name" value="AMINO ACID TRANSPORTER"/>
    <property type="match status" value="1"/>
</dbReference>
<feature type="transmembrane region" description="Helical" evidence="6">
    <location>
        <begin position="148"/>
        <end position="165"/>
    </location>
</feature>
<organism evidence="7 8">
    <name type="scientific">Rhodotorula paludigena</name>
    <dbReference type="NCBI Taxonomy" id="86838"/>
    <lineage>
        <taxon>Eukaryota</taxon>
        <taxon>Fungi</taxon>
        <taxon>Dikarya</taxon>
        <taxon>Basidiomycota</taxon>
        <taxon>Pucciniomycotina</taxon>
        <taxon>Microbotryomycetes</taxon>
        <taxon>Sporidiobolales</taxon>
        <taxon>Sporidiobolaceae</taxon>
        <taxon>Rhodotorula</taxon>
    </lineage>
</organism>
<sequence>MADDALPLHTRSPAVAPFDPRASTSSEAAFASPNLGLPIRSSEYDDDAGADDDAAGLLASGGAPQGDKPAVRRARASSFSFDFSGRLLQLAASTERDAEGSGRTGRAADDGTVKEHVSLAGGIALVVGIVIGSGIFSSPGVVAQETGSVGTALLVWLGAGLLSWAGGSSFAELGSMLPMNGGHQVYLSAAFGPLAAYAYSFTAVTALKPGGQAIIAIISAEYLCRIFWHTAFEPDPRAAARSIPTVVIKLVAIAGLFLISALHMWSTRAGTRAQLVVTAFKVLALLLVFVGGLVYLIMGHPTASDFSFHGSSEKPAGYALALFSALWSFDGWDAANFVGRDVAPGTLPRLIVAASEQGFLPRVFGSFNERQKTPINGILLSSALSTVFICLGDFGNLTLFYGVSAWTWNLLVVIGLLVLRIQEPTLKRPYRTYLATPILFASTALFLIILSCFSKPWQSLAAFGFCVAGANEDERPKLSK</sequence>
<dbReference type="InterPro" id="IPR002293">
    <property type="entry name" value="AA/rel_permease1"/>
</dbReference>
<name>A0AAV5GD75_9BASI</name>
<dbReference type="GO" id="GO:0015179">
    <property type="term" value="F:L-amino acid transmembrane transporter activity"/>
    <property type="evidence" value="ECO:0007669"/>
    <property type="project" value="TreeGrafter"/>
</dbReference>
<feature type="region of interest" description="Disordered" evidence="5">
    <location>
        <begin position="1"/>
        <end position="71"/>
    </location>
</feature>
<feature type="transmembrane region" description="Helical" evidence="6">
    <location>
        <begin position="399"/>
        <end position="421"/>
    </location>
</feature>
<evidence type="ECO:0000256" key="4">
    <source>
        <dbReference type="ARBA" id="ARBA00023136"/>
    </source>
</evidence>
<reference evidence="7 8" key="1">
    <citation type="submission" date="2021-12" db="EMBL/GenBank/DDBJ databases">
        <title>High titer production of polyol ester of fatty acids by Rhodotorula paludigena BS15 towards product separation-free biomass refinery.</title>
        <authorList>
            <person name="Mano J."/>
            <person name="Ono H."/>
            <person name="Tanaka T."/>
            <person name="Naito K."/>
            <person name="Sushida H."/>
            <person name="Ike M."/>
            <person name="Tokuyasu K."/>
            <person name="Kitaoka M."/>
        </authorList>
    </citation>
    <scope>NUCLEOTIDE SEQUENCE [LARGE SCALE GENOMIC DNA]</scope>
    <source>
        <strain evidence="7 8">BS15</strain>
    </source>
</reference>
<evidence type="ECO:0000256" key="5">
    <source>
        <dbReference type="SAM" id="MobiDB-lite"/>
    </source>
</evidence>
<gene>
    <name evidence="7" type="ORF">Rhopal_000230-T1</name>
</gene>
<evidence type="ECO:0008006" key="9">
    <source>
        <dbReference type="Google" id="ProtNLM"/>
    </source>
</evidence>
<evidence type="ECO:0000256" key="6">
    <source>
        <dbReference type="SAM" id="Phobius"/>
    </source>
</evidence>
<proteinExistence type="predicted"/>
<dbReference type="AlphaFoldDB" id="A0AAV5GD75"/>
<evidence type="ECO:0000313" key="7">
    <source>
        <dbReference type="EMBL" id="GJN87282.1"/>
    </source>
</evidence>
<dbReference type="GO" id="GO:0016020">
    <property type="term" value="C:membrane"/>
    <property type="evidence" value="ECO:0007669"/>
    <property type="project" value="UniProtKB-SubCell"/>
</dbReference>
<keyword evidence="3 6" id="KW-1133">Transmembrane helix</keyword>
<feature type="transmembrane region" description="Helical" evidence="6">
    <location>
        <begin position="275"/>
        <end position="298"/>
    </location>
</feature>
<feature type="transmembrane region" description="Helical" evidence="6">
    <location>
        <begin position="433"/>
        <end position="453"/>
    </location>
</feature>
<evidence type="ECO:0000256" key="1">
    <source>
        <dbReference type="ARBA" id="ARBA00004141"/>
    </source>
</evidence>
<feature type="transmembrane region" description="Helical" evidence="6">
    <location>
        <begin position="117"/>
        <end position="136"/>
    </location>
</feature>
<dbReference type="InterPro" id="IPR050598">
    <property type="entry name" value="AminoAcid_Transporter"/>
</dbReference>
<feature type="transmembrane region" description="Helical" evidence="6">
    <location>
        <begin position="185"/>
        <end position="206"/>
    </location>
</feature>
<keyword evidence="4 6" id="KW-0472">Membrane</keyword>
<evidence type="ECO:0000313" key="8">
    <source>
        <dbReference type="Proteomes" id="UP001342314"/>
    </source>
</evidence>
<keyword evidence="8" id="KW-1185">Reference proteome</keyword>
<comment type="subcellular location">
    <subcellularLocation>
        <location evidence="1">Membrane</location>
        <topology evidence="1">Multi-pass membrane protein</topology>
    </subcellularLocation>
</comment>
<keyword evidence="2 6" id="KW-0812">Transmembrane</keyword>
<feature type="transmembrane region" description="Helical" evidence="6">
    <location>
        <begin position="213"/>
        <end position="231"/>
    </location>
</feature>
<feature type="compositionally biased region" description="Acidic residues" evidence="5">
    <location>
        <begin position="44"/>
        <end position="54"/>
    </location>
</feature>
<dbReference type="PANTHER" id="PTHR11785:SF512">
    <property type="entry name" value="SOBREMESA, ISOFORM B"/>
    <property type="match status" value="1"/>
</dbReference>
<feature type="transmembrane region" description="Helical" evidence="6">
    <location>
        <begin position="243"/>
        <end position="263"/>
    </location>
</feature>
<comment type="caution">
    <text evidence="7">The sequence shown here is derived from an EMBL/GenBank/DDBJ whole genome shotgun (WGS) entry which is preliminary data.</text>
</comment>
<accession>A0AAV5GD75</accession>